<dbReference type="GO" id="GO:0050043">
    <property type="term" value="F:lactate racemase activity"/>
    <property type="evidence" value="ECO:0007669"/>
    <property type="project" value="InterPro"/>
</dbReference>
<gene>
    <name evidence="2" type="ORF">LCGC14_1501390</name>
</gene>
<protein>
    <recommendedName>
        <fullName evidence="1">LarA-like N-terminal domain-containing protein</fullName>
    </recommendedName>
</protein>
<evidence type="ECO:0000313" key="2">
    <source>
        <dbReference type="EMBL" id="KKM64441.1"/>
    </source>
</evidence>
<dbReference type="InterPro" id="IPR048068">
    <property type="entry name" value="LarA-like"/>
</dbReference>
<dbReference type="Pfam" id="PF09861">
    <property type="entry name" value="Lar_N"/>
    <property type="match status" value="1"/>
</dbReference>
<sequence>MTSFKIPYGKEEISFEMPSEFNVTVAKTNSVSPIANIAESAKNALLNPINSKRLTELIKNDDSVCIIVTDITRASPDKEILPHLIEQILEKTNSKKLTLLIASGLHREMSNAEKIEKYGEEIASNFQIINHDATNQENLISLGTTKNGTPIKISKIAYESDFLISIGVVEPHQYAGYSGGYKTLAIGVASDETISKTHSRMFIEHQKTRIGNIDGNIFNEDIIEIGKKVGLDFIVNVILDDKKNIVDIKAGEPLATYKTLVSTAKKISETTISKSFDVAVCGIGFPKDTNLYQTSRAASYLFYLPTKVVKNGGYIII</sequence>
<dbReference type="PANTHER" id="PTHR33171:SF17">
    <property type="entry name" value="LARA-LIKE N-TERMINAL DOMAIN-CONTAINING PROTEIN"/>
    <property type="match status" value="1"/>
</dbReference>
<organism evidence="2">
    <name type="scientific">marine sediment metagenome</name>
    <dbReference type="NCBI Taxonomy" id="412755"/>
    <lineage>
        <taxon>unclassified sequences</taxon>
        <taxon>metagenomes</taxon>
        <taxon>ecological metagenomes</taxon>
    </lineage>
</organism>
<dbReference type="PANTHER" id="PTHR33171">
    <property type="entry name" value="LAR_N DOMAIN-CONTAINING PROTEIN"/>
    <property type="match status" value="1"/>
</dbReference>
<reference evidence="2" key="1">
    <citation type="journal article" date="2015" name="Nature">
        <title>Complex archaea that bridge the gap between prokaryotes and eukaryotes.</title>
        <authorList>
            <person name="Spang A."/>
            <person name="Saw J.H."/>
            <person name="Jorgensen S.L."/>
            <person name="Zaremba-Niedzwiedzka K."/>
            <person name="Martijn J."/>
            <person name="Lind A.E."/>
            <person name="van Eijk R."/>
            <person name="Schleper C."/>
            <person name="Guy L."/>
            <person name="Ettema T.J."/>
        </authorList>
    </citation>
    <scope>NUCLEOTIDE SEQUENCE</scope>
</reference>
<evidence type="ECO:0000259" key="1">
    <source>
        <dbReference type="Pfam" id="PF09861"/>
    </source>
</evidence>
<dbReference type="InterPro" id="IPR047926">
    <property type="entry name" value="Ni_dep_LarA"/>
</dbReference>
<accession>A0A0F9JPV5</accession>
<dbReference type="AlphaFoldDB" id="A0A0F9JPV5"/>
<name>A0A0F9JPV5_9ZZZZ</name>
<dbReference type="NCBIfam" id="NF033504">
    <property type="entry name" value="Ni_dep_LarA"/>
    <property type="match status" value="1"/>
</dbReference>
<dbReference type="Gene3D" id="3.40.50.11440">
    <property type="match status" value="1"/>
</dbReference>
<dbReference type="InterPro" id="IPR018657">
    <property type="entry name" value="LarA-like_N"/>
</dbReference>
<feature type="domain" description="LarA-like N-terminal" evidence="1">
    <location>
        <begin position="8"/>
        <end position="208"/>
    </location>
</feature>
<dbReference type="EMBL" id="LAZR01010899">
    <property type="protein sequence ID" value="KKM64441.1"/>
    <property type="molecule type" value="Genomic_DNA"/>
</dbReference>
<proteinExistence type="predicted"/>
<comment type="caution">
    <text evidence="2">The sequence shown here is derived from an EMBL/GenBank/DDBJ whole genome shotgun (WGS) entry which is preliminary data.</text>
</comment>
<feature type="non-terminal residue" evidence="2">
    <location>
        <position position="317"/>
    </location>
</feature>